<feature type="region of interest" description="Disordered" evidence="1">
    <location>
        <begin position="116"/>
        <end position="144"/>
    </location>
</feature>
<evidence type="ECO:0000313" key="4">
    <source>
        <dbReference type="Proteomes" id="UP000324065"/>
    </source>
</evidence>
<dbReference type="AlphaFoldDB" id="A0A5M6IHC2"/>
<dbReference type="RefSeq" id="WP_150060453.1">
    <property type="nucleotide sequence ID" value="NZ_JACHII010000001.1"/>
</dbReference>
<protein>
    <recommendedName>
        <fullName evidence="5">Lipoprotein</fullName>
    </recommendedName>
</protein>
<dbReference type="PROSITE" id="PS51257">
    <property type="entry name" value="PROKAR_LIPOPROTEIN"/>
    <property type="match status" value="1"/>
</dbReference>
<evidence type="ECO:0000313" key="3">
    <source>
        <dbReference type="EMBL" id="KAA5607317.1"/>
    </source>
</evidence>
<evidence type="ECO:0000256" key="2">
    <source>
        <dbReference type="SAM" id="SignalP"/>
    </source>
</evidence>
<reference evidence="3 4" key="1">
    <citation type="submission" date="2019-09" db="EMBL/GenBank/DDBJ databases">
        <title>Genome sequence of Roseospira marina, one of the more divergent members of the non-sulfur purple photosynthetic bacterial family, the Rhodospirillaceae.</title>
        <authorList>
            <person name="Meyer T."/>
            <person name="Kyndt J."/>
        </authorList>
    </citation>
    <scope>NUCLEOTIDE SEQUENCE [LARGE SCALE GENOMIC DNA]</scope>
    <source>
        <strain evidence="3 4">DSM 15113</strain>
    </source>
</reference>
<name>A0A5M6IHC2_9PROT</name>
<evidence type="ECO:0008006" key="5">
    <source>
        <dbReference type="Google" id="ProtNLM"/>
    </source>
</evidence>
<evidence type="ECO:0000256" key="1">
    <source>
        <dbReference type="SAM" id="MobiDB-lite"/>
    </source>
</evidence>
<dbReference type="Proteomes" id="UP000324065">
    <property type="component" value="Unassembled WGS sequence"/>
</dbReference>
<organism evidence="3 4">
    <name type="scientific">Roseospira marina</name>
    <dbReference type="NCBI Taxonomy" id="140057"/>
    <lineage>
        <taxon>Bacteria</taxon>
        <taxon>Pseudomonadati</taxon>
        <taxon>Pseudomonadota</taxon>
        <taxon>Alphaproteobacteria</taxon>
        <taxon>Rhodospirillales</taxon>
        <taxon>Rhodospirillaceae</taxon>
        <taxon>Roseospira</taxon>
    </lineage>
</organism>
<feature type="compositionally biased region" description="Basic and acidic residues" evidence="1">
    <location>
        <begin position="116"/>
        <end position="125"/>
    </location>
</feature>
<feature type="chain" id="PRO_5024403228" description="Lipoprotein" evidence="2">
    <location>
        <begin position="26"/>
        <end position="144"/>
    </location>
</feature>
<gene>
    <name evidence="3" type="ORF">F1188_00675</name>
</gene>
<accession>A0A5M6IHC2</accession>
<keyword evidence="4" id="KW-1185">Reference proteome</keyword>
<comment type="caution">
    <text evidence="3">The sequence shown here is derived from an EMBL/GenBank/DDBJ whole genome shotgun (WGS) entry which is preliminary data.</text>
</comment>
<sequence length="144" mass="15381">MTARRRSRRPGATLLAGVMAVLAMAGCDAVYDVATHPVTLTAGALNVATVVATDKTIPDHVVDLATGQDCSLVRYSTGGYYCVKPLPANKPVETRLYCYRSIGKISCYDSEIPGEETRQVTDPRHVISSRSLSGPMTGPLPGQR</sequence>
<proteinExistence type="predicted"/>
<dbReference type="EMBL" id="VWPJ01000001">
    <property type="protein sequence ID" value="KAA5607317.1"/>
    <property type="molecule type" value="Genomic_DNA"/>
</dbReference>
<feature type="signal peptide" evidence="2">
    <location>
        <begin position="1"/>
        <end position="25"/>
    </location>
</feature>
<dbReference type="OrthoDB" id="7362049at2"/>
<keyword evidence="2" id="KW-0732">Signal</keyword>